<gene>
    <name evidence="2" type="ORF">ACFFPI_19850</name>
</gene>
<accession>A0ABV5UVU8</accession>
<keyword evidence="1" id="KW-1133">Transmembrane helix</keyword>
<evidence type="ECO:0000256" key="1">
    <source>
        <dbReference type="SAM" id="Phobius"/>
    </source>
</evidence>
<reference evidence="2 3" key="1">
    <citation type="submission" date="2024-09" db="EMBL/GenBank/DDBJ databases">
        <authorList>
            <person name="Sun Q."/>
            <person name="Mori K."/>
        </authorList>
    </citation>
    <scope>NUCLEOTIDE SEQUENCE [LARGE SCALE GENOMIC DNA]</scope>
    <source>
        <strain evidence="2 3">JCM 13519</strain>
    </source>
</reference>
<keyword evidence="3" id="KW-1185">Reference proteome</keyword>
<protein>
    <submittedName>
        <fullName evidence="2">Uncharacterized protein</fullName>
    </submittedName>
</protein>
<proteinExistence type="predicted"/>
<keyword evidence="1" id="KW-0812">Transmembrane</keyword>
<keyword evidence="1" id="KW-0472">Membrane</keyword>
<dbReference type="RefSeq" id="WP_376955132.1">
    <property type="nucleotide sequence ID" value="NZ_JBHMBH010000046.1"/>
</dbReference>
<evidence type="ECO:0000313" key="3">
    <source>
        <dbReference type="Proteomes" id="UP001589536"/>
    </source>
</evidence>
<dbReference type="EMBL" id="JBHMBH010000046">
    <property type="protein sequence ID" value="MFB9716358.1"/>
    <property type="molecule type" value="Genomic_DNA"/>
</dbReference>
<feature type="transmembrane region" description="Helical" evidence="1">
    <location>
        <begin position="62"/>
        <end position="88"/>
    </location>
</feature>
<evidence type="ECO:0000313" key="2">
    <source>
        <dbReference type="EMBL" id="MFB9716358.1"/>
    </source>
</evidence>
<dbReference type="Proteomes" id="UP001589536">
    <property type="component" value="Unassembled WGS sequence"/>
</dbReference>
<name>A0ABV5UVU8_9MICC</name>
<organism evidence="2 3">
    <name type="scientific">Arthrobacter methylotrophus</name>
    <dbReference type="NCBI Taxonomy" id="121291"/>
    <lineage>
        <taxon>Bacteria</taxon>
        <taxon>Bacillati</taxon>
        <taxon>Actinomycetota</taxon>
        <taxon>Actinomycetes</taxon>
        <taxon>Micrococcales</taxon>
        <taxon>Micrococcaceae</taxon>
        <taxon>Arthrobacter</taxon>
    </lineage>
</organism>
<comment type="caution">
    <text evidence="2">The sequence shown here is derived from an EMBL/GenBank/DDBJ whole genome shotgun (WGS) entry which is preliminary data.</text>
</comment>
<sequence>MDLAATLGTQSAPAAMQIDNNGTVDVNIVPSASTPMIDPLVGLGARVLGGGVPPASVAAGTMLALTGFTATGARIAGCGLLAAGLLLVRTKYILRRNGQQS</sequence>